<dbReference type="PANTHER" id="PTHR33057">
    <property type="entry name" value="TRANSCRIPTION REPRESSOR OFP7-RELATED"/>
    <property type="match status" value="1"/>
</dbReference>
<feature type="compositionally biased region" description="Polar residues" evidence="7">
    <location>
        <begin position="62"/>
        <end position="72"/>
    </location>
</feature>
<keyword evidence="4 6" id="KW-0804">Transcription</keyword>
<comment type="subcellular location">
    <subcellularLocation>
        <location evidence="1 6">Nucleus</location>
    </subcellularLocation>
</comment>
<dbReference type="Pfam" id="PF04844">
    <property type="entry name" value="Ovate"/>
    <property type="match status" value="1"/>
</dbReference>
<evidence type="ECO:0000256" key="7">
    <source>
        <dbReference type="SAM" id="MobiDB-lite"/>
    </source>
</evidence>
<keyword evidence="10" id="KW-1185">Reference proteome</keyword>
<feature type="region of interest" description="Disordered" evidence="7">
    <location>
        <begin position="22"/>
        <end position="93"/>
    </location>
</feature>
<dbReference type="EMBL" id="OX465081">
    <property type="protein sequence ID" value="CAI9287414.1"/>
    <property type="molecule type" value="Genomic_DNA"/>
</dbReference>
<dbReference type="InterPro" id="IPR025830">
    <property type="entry name" value="DNA_bnd_dom_ovate"/>
</dbReference>
<evidence type="ECO:0000256" key="6">
    <source>
        <dbReference type="RuleBase" id="RU367028"/>
    </source>
</evidence>
<dbReference type="Pfam" id="PF13724">
    <property type="entry name" value="DNA_binding_2"/>
    <property type="match status" value="1"/>
</dbReference>
<comment type="function">
    <text evidence="6">Transcriptional repressor that regulates multiple aspects of plant growth and development.</text>
</comment>
<dbReference type="Proteomes" id="UP001177003">
    <property type="component" value="Chromosome 5"/>
</dbReference>
<evidence type="ECO:0000256" key="1">
    <source>
        <dbReference type="ARBA" id="ARBA00004123"/>
    </source>
</evidence>
<dbReference type="GO" id="GO:0003677">
    <property type="term" value="F:DNA binding"/>
    <property type="evidence" value="ECO:0007669"/>
    <property type="project" value="InterPro"/>
</dbReference>
<protein>
    <recommendedName>
        <fullName evidence="6">Transcription repressor</fullName>
    </recommendedName>
    <alternativeName>
        <fullName evidence="6">Ovate family protein</fullName>
    </alternativeName>
</protein>
<evidence type="ECO:0000256" key="3">
    <source>
        <dbReference type="ARBA" id="ARBA00023015"/>
    </source>
</evidence>
<organism evidence="9 10">
    <name type="scientific">Lactuca saligna</name>
    <name type="common">Willowleaf lettuce</name>
    <dbReference type="NCBI Taxonomy" id="75948"/>
    <lineage>
        <taxon>Eukaryota</taxon>
        <taxon>Viridiplantae</taxon>
        <taxon>Streptophyta</taxon>
        <taxon>Embryophyta</taxon>
        <taxon>Tracheophyta</taxon>
        <taxon>Spermatophyta</taxon>
        <taxon>Magnoliopsida</taxon>
        <taxon>eudicotyledons</taxon>
        <taxon>Gunneridae</taxon>
        <taxon>Pentapetalae</taxon>
        <taxon>asterids</taxon>
        <taxon>campanulids</taxon>
        <taxon>Asterales</taxon>
        <taxon>Asteraceae</taxon>
        <taxon>Cichorioideae</taxon>
        <taxon>Cichorieae</taxon>
        <taxon>Lactucinae</taxon>
        <taxon>Lactuca</taxon>
    </lineage>
</organism>
<feature type="domain" description="OVATE" evidence="8">
    <location>
        <begin position="248"/>
        <end position="307"/>
    </location>
</feature>
<dbReference type="GO" id="GO:0005634">
    <property type="term" value="C:nucleus"/>
    <property type="evidence" value="ECO:0007669"/>
    <property type="project" value="UniProtKB-SubCell"/>
</dbReference>
<keyword evidence="5 6" id="KW-0539">Nucleus</keyword>
<feature type="compositionally biased region" description="Basic and acidic residues" evidence="7">
    <location>
        <begin position="36"/>
        <end position="47"/>
    </location>
</feature>
<dbReference type="PANTHER" id="PTHR33057:SF151">
    <property type="entry name" value="TRANSCRIPTION REPRESSOR OFP1"/>
    <property type="match status" value="1"/>
</dbReference>
<keyword evidence="2 6" id="KW-0678">Repressor</keyword>
<dbReference type="GO" id="GO:0045892">
    <property type="term" value="P:negative regulation of DNA-templated transcription"/>
    <property type="evidence" value="ECO:0007669"/>
    <property type="project" value="UniProtKB-UniRule"/>
</dbReference>
<dbReference type="PROSITE" id="PS51754">
    <property type="entry name" value="OVATE"/>
    <property type="match status" value="1"/>
</dbReference>
<keyword evidence="3 6" id="KW-0805">Transcription regulation</keyword>
<proteinExistence type="predicted"/>
<reference evidence="9" key="1">
    <citation type="submission" date="2023-04" db="EMBL/GenBank/DDBJ databases">
        <authorList>
            <person name="Vijverberg K."/>
            <person name="Xiong W."/>
            <person name="Schranz E."/>
        </authorList>
    </citation>
    <scope>NUCLEOTIDE SEQUENCE</scope>
</reference>
<gene>
    <name evidence="9" type="ORF">LSALG_LOCUS26776</name>
</gene>
<evidence type="ECO:0000313" key="10">
    <source>
        <dbReference type="Proteomes" id="UP001177003"/>
    </source>
</evidence>
<name>A0AA35Z7K8_LACSI</name>
<dbReference type="AlphaFoldDB" id="A0AA35Z7K8"/>
<accession>A0AA35Z7K8</accession>
<evidence type="ECO:0000256" key="5">
    <source>
        <dbReference type="ARBA" id="ARBA00023242"/>
    </source>
</evidence>
<sequence>MANYRLKLSNFIHNSWFHKNKLTKKQQSSSSSSNPHTKDHLVADQRKSYYIPRDLTEESPPLKTQSPETPRNSSKKRRPPTYKKPVQQKSVSGEHTLPRRCYCRVTPESIWTASNSSDIEFLSSEQPISSRESLSCSCNTTSSYDEVYRNVDLPPIITKSTKKEGLESGKWMIDGGSRSLSMKVVKDDVMGTPTTHITRSPVRRIPGGKVKGNCYSPRVGNRVRVQGINGGGRKNNGYRRSLSESMAVVKTSVDPGRDFKESMVEMIMQNNMKSSKDLEDLLACYLLLNSDDYHDLIIKVFKQIWFESTDIRL</sequence>
<evidence type="ECO:0000259" key="8">
    <source>
        <dbReference type="PROSITE" id="PS51754"/>
    </source>
</evidence>
<evidence type="ECO:0000313" key="9">
    <source>
        <dbReference type="EMBL" id="CAI9287414.1"/>
    </source>
</evidence>
<dbReference type="InterPro" id="IPR006458">
    <property type="entry name" value="Ovate_C"/>
</dbReference>
<dbReference type="NCBIfam" id="TIGR01568">
    <property type="entry name" value="A_thal_3678"/>
    <property type="match status" value="1"/>
</dbReference>
<evidence type="ECO:0000256" key="2">
    <source>
        <dbReference type="ARBA" id="ARBA00022491"/>
    </source>
</evidence>
<dbReference type="InterPro" id="IPR038933">
    <property type="entry name" value="Ovate"/>
</dbReference>
<evidence type="ECO:0000256" key="4">
    <source>
        <dbReference type="ARBA" id="ARBA00023163"/>
    </source>
</evidence>